<evidence type="ECO:0000256" key="1">
    <source>
        <dbReference type="SAM" id="MobiDB-lite"/>
    </source>
</evidence>
<dbReference type="AlphaFoldDB" id="A0AAD7J7Y6"/>
<name>A0AAD7J7Y6_9AGAR</name>
<dbReference type="Proteomes" id="UP001215598">
    <property type="component" value="Unassembled WGS sequence"/>
</dbReference>
<evidence type="ECO:0000256" key="2">
    <source>
        <dbReference type="SAM" id="Phobius"/>
    </source>
</evidence>
<feature type="region of interest" description="Disordered" evidence="1">
    <location>
        <begin position="1"/>
        <end position="54"/>
    </location>
</feature>
<feature type="transmembrane region" description="Helical" evidence="2">
    <location>
        <begin position="165"/>
        <end position="184"/>
    </location>
</feature>
<gene>
    <name evidence="3" type="ORF">B0H16DRAFT_1689067</name>
</gene>
<keyword evidence="2" id="KW-0472">Membrane</keyword>
<protein>
    <submittedName>
        <fullName evidence="3">Uncharacterized protein</fullName>
    </submittedName>
</protein>
<sequence>MSRTRRAALTSPRFSHPTRTFAPAEPGVATPRARGRRTRGTQASPGARPKPEPTPGPPWCCCCWTCTETTIAIEEAAAGHAQREVAAPPATRAAGVASAARTSTGRVRAATGRVRAATGRAPDRTAPSPYPYPVPSKAFEEGTSSSKLRIQNGRRRLTKFLGSKVFSVVLPVLCAGLVSAGGLVRVDVVVALRMCQDQQAPGSCLGSSVGGRVLQQRGDVHQDR</sequence>
<keyword evidence="2" id="KW-1133">Transmembrane helix</keyword>
<comment type="caution">
    <text evidence="3">The sequence shown here is derived from an EMBL/GenBank/DDBJ whole genome shotgun (WGS) entry which is preliminary data.</text>
</comment>
<keyword evidence="4" id="KW-1185">Reference proteome</keyword>
<accession>A0AAD7J7Y6</accession>
<feature type="region of interest" description="Disordered" evidence="1">
    <location>
        <begin position="84"/>
        <end position="146"/>
    </location>
</feature>
<feature type="compositionally biased region" description="Low complexity" evidence="1">
    <location>
        <begin position="84"/>
        <end position="120"/>
    </location>
</feature>
<reference evidence="3" key="1">
    <citation type="submission" date="2023-03" db="EMBL/GenBank/DDBJ databases">
        <title>Massive genome expansion in bonnet fungi (Mycena s.s.) driven by repeated elements and novel gene families across ecological guilds.</title>
        <authorList>
            <consortium name="Lawrence Berkeley National Laboratory"/>
            <person name="Harder C.B."/>
            <person name="Miyauchi S."/>
            <person name="Viragh M."/>
            <person name="Kuo A."/>
            <person name="Thoen E."/>
            <person name="Andreopoulos B."/>
            <person name="Lu D."/>
            <person name="Skrede I."/>
            <person name="Drula E."/>
            <person name="Henrissat B."/>
            <person name="Morin E."/>
            <person name="Kohler A."/>
            <person name="Barry K."/>
            <person name="LaButti K."/>
            <person name="Morin E."/>
            <person name="Salamov A."/>
            <person name="Lipzen A."/>
            <person name="Mereny Z."/>
            <person name="Hegedus B."/>
            <person name="Baldrian P."/>
            <person name="Stursova M."/>
            <person name="Weitz H."/>
            <person name="Taylor A."/>
            <person name="Grigoriev I.V."/>
            <person name="Nagy L.G."/>
            <person name="Martin F."/>
            <person name="Kauserud H."/>
        </authorList>
    </citation>
    <scope>NUCLEOTIDE SEQUENCE</scope>
    <source>
        <strain evidence="3">CBHHK182m</strain>
    </source>
</reference>
<dbReference type="EMBL" id="JARKIB010000040">
    <property type="protein sequence ID" value="KAJ7759091.1"/>
    <property type="molecule type" value="Genomic_DNA"/>
</dbReference>
<evidence type="ECO:0000313" key="3">
    <source>
        <dbReference type="EMBL" id="KAJ7759091.1"/>
    </source>
</evidence>
<evidence type="ECO:0000313" key="4">
    <source>
        <dbReference type="Proteomes" id="UP001215598"/>
    </source>
</evidence>
<keyword evidence="2" id="KW-0812">Transmembrane</keyword>
<organism evidence="3 4">
    <name type="scientific">Mycena metata</name>
    <dbReference type="NCBI Taxonomy" id="1033252"/>
    <lineage>
        <taxon>Eukaryota</taxon>
        <taxon>Fungi</taxon>
        <taxon>Dikarya</taxon>
        <taxon>Basidiomycota</taxon>
        <taxon>Agaricomycotina</taxon>
        <taxon>Agaricomycetes</taxon>
        <taxon>Agaricomycetidae</taxon>
        <taxon>Agaricales</taxon>
        <taxon>Marasmiineae</taxon>
        <taxon>Mycenaceae</taxon>
        <taxon>Mycena</taxon>
    </lineage>
</organism>
<proteinExistence type="predicted"/>